<reference evidence="2" key="1">
    <citation type="journal article" date="2019" name="Int. J. Syst. Evol. Microbiol.">
        <title>The Global Catalogue of Microorganisms (GCM) 10K type strain sequencing project: providing services to taxonomists for standard genome sequencing and annotation.</title>
        <authorList>
            <consortium name="The Broad Institute Genomics Platform"/>
            <consortium name="The Broad Institute Genome Sequencing Center for Infectious Disease"/>
            <person name="Wu L."/>
            <person name="Ma J."/>
        </authorList>
    </citation>
    <scope>NUCLEOTIDE SEQUENCE [LARGE SCALE GENOMIC DNA]</scope>
    <source>
        <strain evidence="2">CGMCC 4.7317</strain>
    </source>
</reference>
<name>A0ABW1SZX9_9ACTN</name>
<gene>
    <name evidence="1" type="ORF">ACFQGU_09055</name>
</gene>
<comment type="caution">
    <text evidence="1">The sequence shown here is derived from an EMBL/GenBank/DDBJ whole genome shotgun (WGS) entry which is preliminary data.</text>
</comment>
<keyword evidence="2" id="KW-1185">Reference proteome</keyword>
<proteinExistence type="predicted"/>
<accession>A0ABW1SZX9</accession>
<dbReference type="Proteomes" id="UP001596138">
    <property type="component" value="Unassembled WGS sequence"/>
</dbReference>
<evidence type="ECO:0000313" key="1">
    <source>
        <dbReference type="EMBL" id="MFC6238026.1"/>
    </source>
</evidence>
<protein>
    <recommendedName>
        <fullName evidence="3">Transposase</fullName>
    </recommendedName>
</protein>
<evidence type="ECO:0008006" key="3">
    <source>
        <dbReference type="Google" id="ProtNLM"/>
    </source>
</evidence>
<organism evidence="1 2">
    <name type="scientific">Longivirga aurantiaca</name>
    <dbReference type="NCBI Taxonomy" id="1837743"/>
    <lineage>
        <taxon>Bacteria</taxon>
        <taxon>Bacillati</taxon>
        <taxon>Actinomycetota</taxon>
        <taxon>Actinomycetes</taxon>
        <taxon>Sporichthyales</taxon>
        <taxon>Sporichthyaceae</taxon>
        <taxon>Longivirga</taxon>
    </lineage>
</organism>
<evidence type="ECO:0000313" key="2">
    <source>
        <dbReference type="Proteomes" id="UP001596138"/>
    </source>
</evidence>
<dbReference type="EMBL" id="JBHSTI010000008">
    <property type="protein sequence ID" value="MFC6238026.1"/>
    <property type="molecule type" value="Genomic_DNA"/>
</dbReference>
<sequence length="99" mass="10856">MDTTLLHTLSGSVYEFDVGRRRARRLGSHAGRLPTKNVGMDGTWRPLEGVVLHRSADGVRVQVIWGLEDTTFRSTLLSAALDRVELTALTPLIMTGPGQ</sequence>